<gene>
    <name evidence="2" type="ORF">NDU88_003433</name>
</gene>
<protein>
    <submittedName>
        <fullName evidence="2">Uncharacterized protein</fullName>
    </submittedName>
</protein>
<keyword evidence="3" id="KW-1185">Reference proteome</keyword>
<dbReference type="Proteomes" id="UP001066276">
    <property type="component" value="Chromosome 10"/>
</dbReference>
<feature type="region of interest" description="Disordered" evidence="1">
    <location>
        <begin position="1"/>
        <end position="74"/>
    </location>
</feature>
<dbReference type="EMBL" id="JANPWB010000014">
    <property type="protein sequence ID" value="KAJ1098318.1"/>
    <property type="molecule type" value="Genomic_DNA"/>
</dbReference>
<accession>A0AAV7M550</accession>
<evidence type="ECO:0000313" key="3">
    <source>
        <dbReference type="Proteomes" id="UP001066276"/>
    </source>
</evidence>
<dbReference type="AlphaFoldDB" id="A0AAV7M550"/>
<organism evidence="2 3">
    <name type="scientific">Pleurodeles waltl</name>
    <name type="common">Iberian ribbed newt</name>
    <dbReference type="NCBI Taxonomy" id="8319"/>
    <lineage>
        <taxon>Eukaryota</taxon>
        <taxon>Metazoa</taxon>
        <taxon>Chordata</taxon>
        <taxon>Craniata</taxon>
        <taxon>Vertebrata</taxon>
        <taxon>Euteleostomi</taxon>
        <taxon>Amphibia</taxon>
        <taxon>Batrachia</taxon>
        <taxon>Caudata</taxon>
        <taxon>Salamandroidea</taxon>
        <taxon>Salamandridae</taxon>
        <taxon>Pleurodelinae</taxon>
        <taxon>Pleurodeles</taxon>
    </lineage>
</organism>
<evidence type="ECO:0000313" key="2">
    <source>
        <dbReference type="EMBL" id="KAJ1098318.1"/>
    </source>
</evidence>
<proteinExistence type="predicted"/>
<comment type="caution">
    <text evidence="2">The sequence shown here is derived from an EMBL/GenBank/DDBJ whole genome shotgun (WGS) entry which is preliminary data.</text>
</comment>
<sequence length="74" mass="7957">MTRDRVLTPGEKTVLQDPTWLERRPPRLAPGVLRAAAAGRGPDLALGGSQRKGLRGIEDGQATMSRPWGGTHSK</sequence>
<name>A0AAV7M550_PLEWA</name>
<reference evidence="2" key="1">
    <citation type="journal article" date="2022" name="bioRxiv">
        <title>Sequencing and chromosome-scale assembly of the giantPleurodeles waltlgenome.</title>
        <authorList>
            <person name="Brown T."/>
            <person name="Elewa A."/>
            <person name="Iarovenko S."/>
            <person name="Subramanian E."/>
            <person name="Araus A.J."/>
            <person name="Petzold A."/>
            <person name="Susuki M."/>
            <person name="Suzuki K.-i.T."/>
            <person name="Hayashi T."/>
            <person name="Toyoda A."/>
            <person name="Oliveira C."/>
            <person name="Osipova E."/>
            <person name="Leigh N.D."/>
            <person name="Simon A."/>
            <person name="Yun M.H."/>
        </authorList>
    </citation>
    <scope>NUCLEOTIDE SEQUENCE</scope>
    <source>
        <strain evidence="2">20211129_DDA</strain>
        <tissue evidence="2">Liver</tissue>
    </source>
</reference>
<evidence type="ECO:0000256" key="1">
    <source>
        <dbReference type="SAM" id="MobiDB-lite"/>
    </source>
</evidence>